<dbReference type="Proteomes" id="UP001642487">
    <property type="component" value="Chromosome 7"/>
</dbReference>
<evidence type="ECO:0000313" key="4">
    <source>
        <dbReference type="Proteomes" id="UP001642487"/>
    </source>
</evidence>
<evidence type="ECO:0000256" key="2">
    <source>
        <dbReference type="SAM" id="SignalP"/>
    </source>
</evidence>
<feature type="signal peptide" evidence="2">
    <location>
        <begin position="1"/>
        <end position="30"/>
    </location>
</feature>
<accession>A0ABP0Z153</accession>
<keyword evidence="4" id="KW-1185">Reference proteome</keyword>
<protein>
    <submittedName>
        <fullName evidence="3">Uncharacterized protein</fullName>
    </submittedName>
</protein>
<proteinExistence type="predicted"/>
<feature type="chain" id="PRO_5047318235" evidence="2">
    <location>
        <begin position="31"/>
        <end position="190"/>
    </location>
</feature>
<reference evidence="3 4" key="1">
    <citation type="submission" date="2024-03" db="EMBL/GenBank/DDBJ databases">
        <authorList>
            <person name="Gkanogiannis A."/>
            <person name="Becerra Lopez-Lavalle L."/>
        </authorList>
    </citation>
    <scope>NUCLEOTIDE SEQUENCE [LARGE SCALE GENOMIC DNA]</scope>
</reference>
<organism evidence="3 4">
    <name type="scientific">Citrullus colocynthis</name>
    <name type="common">colocynth</name>
    <dbReference type="NCBI Taxonomy" id="252529"/>
    <lineage>
        <taxon>Eukaryota</taxon>
        <taxon>Viridiplantae</taxon>
        <taxon>Streptophyta</taxon>
        <taxon>Embryophyta</taxon>
        <taxon>Tracheophyta</taxon>
        <taxon>Spermatophyta</taxon>
        <taxon>Magnoliopsida</taxon>
        <taxon>eudicotyledons</taxon>
        <taxon>Gunneridae</taxon>
        <taxon>Pentapetalae</taxon>
        <taxon>rosids</taxon>
        <taxon>fabids</taxon>
        <taxon>Cucurbitales</taxon>
        <taxon>Cucurbitaceae</taxon>
        <taxon>Benincaseae</taxon>
        <taxon>Citrullus</taxon>
    </lineage>
</organism>
<evidence type="ECO:0000256" key="1">
    <source>
        <dbReference type="SAM" id="MobiDB-lite"/>
    </source>
</evidence>
<evidence type="ECO:0000313" key="3">
    <source>
        <dbReference type="EMBL" id="CAK9325902.1"/>
    </source>
</evidence>
<keyword evidence="2" id="KW-0732">Signal</keyword>
<name>A0ABP0Z153_9ROSI</name>
<dbReference type="EMBL" id="OZ021741">
    <property type="protein sequence ID" value="CAK9325902.1"/>
    <property type="molecule type" value="Genomic_DNA"/>
</dbReference>
<feature type="region of interest" description="Disordered" evidence="1">
    <location>
        <begin position="92"/>
        <end position="117"/>
    </location>
</feature>
<sequence>MVSISSCNVFSGACALMLLGLHIAIYQVDAKNVFIDDGGKNVFIDDGGFPIIDNVLSDPSIKHPKRHILFSQGKPKKVPDLDLRFTSGVLSKEDRTPLSGPSPRTSDNPHPPPHHVPSVILRKESGIDFEILPKGLRIPPSGPSTRTSNYPPPPPHAPFVILKKESKINFEMYPRNNTIPPSSPSGRVPL</sequence>
<gene>
    <name evidence="3" type="ORF">CITCOLO1_LOCUS18178</name>
</gene>
<feature type="region of interest" description="Disordered" evidence="1">
    <location>
        <begin position="134"/>
        <end position="155"/>
    </location>
</feature>